<name>A0ABP5XPC2_9ACTN</name>
<dbReference type="RefSeq" id="WP_344328262.1">
    <property type="nucleotide sequence ID" value="NZ_BAAASZ010000042.1"/>
</dbReference>
<dbReference type="Proteomes" id="UP001501638">
    <property type="component" value="Unassembled WGS sequence"/>
</dbReference>
<organism evidence="1 2">
    <name type="scientific">Streptomyces macrosporus</name>
    <dbReference type="NCBI Taxonomy" id="44032"/>
    <lineage>
        <taxon>Bacteria</taxon>
        <taxon>Bacillati</taxon>
        <taxon>Actinomycetota</taxon>
        <taxon>Actinomycetes</taxon>
        <taxon>Kitasatosporales</taxon>
        <taxon>Streptomycetaceae</taxon>
        <taxon>Streptomyces</taxon>
    </lineage>
</organism>
<sequence>MLEIGLHGLAFALTVIVIAGLKKGGKTIPAPASLAAGIALGYAYQHAGDPWSIVAEKAVELNAQIGDEFGAVPAAVAVALLGWWHFARPGLLGSITLGFLALNAASAATDLWRKAVSIIGSLLTVITG</sequence>
<proteinExistence type="predicted"/>
<comment type="caution">
    <text evidence="1">The sequence shown here is derived from an EMBL/GenBank/DDBJ whole genome shotgun (WGS) entry which is preliminary data.</text>
</comment>
<protein>
    <submittedName>
        <fullName evidence="1">Uncharacterized protein</fullName>
    </submittedName>
</protein>
<accession>A0ABP5XPC2</accession>
<dbReference type="EMBL" id="BAAASZ010000042">
    <property type="protein sequence ID" value="GAA2463263.1"/>
    <property type="molecule type" value="Genomic_DNA"/>
</dbReference>
<keyword evidence="2" id="KW-1185">Reference proteome</keyword>
<gene>
    <name evidence="1" type="ORF">GCM10010405_54660</name>
</gene>
<evidence type="ECO:0000313" key="1">
    <source>
        <dbReference type="EMBL" id="GAA2463263.1"/>
    </source>
</evidence>
<evidence type="ECO:0000313" key="2">
    <source>
        <dbReference type="Proteomes" id="UP001501638"/>
    </source>
</evidence>
<reference evidence="2" key="1">
    <citation type="journal article" date="2019" name="Int. J. Syst. Evol. Microbiol.">
        <title>The Global Catalogue of Microorganisms (GCM) 10K type strain sequencing project: providing services to taxonomists for standard genome sequencing and annotation.</title>
        <authorList>
            <consortium name="The Broad Institute Genomics Platform"/>
            <consortium name="The Broad Institute Genome Sequencing Center for Infectious Disease"/>
            <person name="Wu L."/>
            <person name="Ma J."/>
        </authorList>
    </citation>
    <scope>NUCLEOTIDE SEQUENCE [LARGE SCALE GENOMIC DNA]</scope>
    <source>
        <strain evidence="2">JCM 6305</strain>
    </source>
</reference>